<feature type="compositionally biased region" description="Low complexity" evidence="1">
    <location>
        <begin position="134"/>
        <end position="146"/>
    </location>
</feature>
<organism evidence="2">
    <name type="scientific">uncultured Caudovirales phage</name>
    <dbReference type="NCBI Taxonomy" id="2100421"/>
    <lineage>
        <taxon>Viruses</taxon>
        <taxon>Duplodnaviria</taxon>
        <taxon>Heunggongvirae</taxon>
        <taxon>Uroviricota</taxon>
        <taxon>Caudoviricetes</taxon>
        <taxon>Peduoviridae</taxon>
        <taxon>Maltschvirus</taxon>
        <taxon>Maltschvirus maltsch</taxon>
    </lineage>
</organism>
<reference evidence="2" key="1">
    <citation type="submission" date="2020-05" db="EMBL/GenBank/DDBJ databases">
        <authorList>
            <person name="Chiriac C."/>
            <person name="Salcher M."/>
            <person name="Ghai R."/>
            <person name="Kavagutti S V."/>
        </authorList>
    </citation>
    <scope>NUCLEOTIDE SEQUENCE</scope>
</reference>
<protein>
    <submittedName>
        <fullName evidence="2">Essential recombination function protein</fullName>
    </submittedName>
</protein>
<feature type="region of interest" description="Disordered" evidence="1">
    <location>
        <begin position="125"/>
        <end position="148"/>
    </location>
</feature>
<gene>
    <name evidence="2" type="ORF">UFOVP1361_14</name>
</gene>
<evidence type="ECO:0000256" key="1">
    <source>
        <dbReference type="SAM" id="MobiDB-lite"/>
    </source>
</evidence>
<proteinExistence type="predicted"/>
<dbReference type="EMBL" id="LR797308">
    <property type="protein sequence ID" value="CAB4201973.1"/>
    <property type="molecule type" value="Genomic_DNA"/>
</dbReference>
<dbReference type="Pfam" id="PF04404">
    <property type="entry name" value="ERF"/>
    <property type="match status" value="1"/>
</dbReference>
<accession>A0A6J5S499</accession>
<sequence length="227" mass="25700">MTKLTLHEKLSDIQANLSAPKGQYNSFGKYKYRSCEDILTAVKPLNEKHGLVLTMHDEAIAVGDRFFIRSTGKLSDGKEEISVNALAELCREKKGMDVSQITGSTSSYARKYMLNGLYAIDDSKDADTMDNTAQPKQTTKPTPVKQGTVAKKKTEQEYIEEYADKFIYFEEKINGAETLEALHAAYIELQQVIFPKIHESHVIKQFFTEMANIKDKKKVDFLQKETA</sequence>
<dbReference type="InterPro" id="IPR007499">
    <property type="entry name" value="ERF_bacteria_virus"/>
</dbReference>
<evidence type="ECO:0000313" key="2">
    <source>
        <dbReference type="EMBL" id="CAB4201973.1"/>
    </source>
</evidence>
<name>A0A6J5S499_9CAUD</name>